<comment type="similarity">
    <text evidence="1 8">Belongs to the N(4)/N(6)-methyltransferase family.</text>
</comment>
<evidence type="ECO:0000313" key="10">
    <source>
        <dbReference type="Proteomes" id="UP000429958"/>
    </source>
</evidence>
<protein>
    <recommendedName>
        <fullName evidence="2 8">Site-specific DNA-methyltransferase (adenine-specific)</fullName>
        <ecNumber evidence="2 8">2.1.1.72</ecNumber>
    </recommendedName>
</protein>
<proteinExistence type="inferred from homology"/>
<evidence type="ECO:0000256" key="2">
    <source>
        <dbReference type="ARBA" id="ARBA00011900"/>
    </source>
</evidence>
<dbReference type="RefSeq" id="WP_154472167.1">
    <property type="nucleotide sequence ID" value="NZ_DBEWUL010000110.1"/>
</dbReference>
<dbReference type="InterPro" id="IPR029063">
    <property type="entry name" value="SAM-dependent_MTases_sf"/>
</dbReference>
<feature type="binding site" evidence="7">
    <location>
        <position position="18"/>
    </location>
    <ligand>
        <name>S-adenosyl-L-methionine</name>
        <dbReference type="ChEBI" id="CHEBI:59789"/>
    </ligand>
</feature>
<dbReference type="GO" id="GO:0009007">
    <property type="term" value="F:site-specific DNA-methyltransferase (adenine-specific) activity"/>
    <property type="evidence" value="ECO:0007669"/>
    <property type="project" value="UniProtKB-UniRule"/>
</dbReference>
<feature type="binding site" evidence="7">
    <location>
        <position position="14"/>
    </location>
    <ligand>
        <name>S-adenosyl-L-methionine</name>
        <dbReference type="ChEBI" id="CHEBI:59789"/>
    </ligand>
</feature>
<dbReference type="GO" id="GO:1904047">
    <property type="term" value="F:S-adenosyl-L-methionine binding"/>
    <property type="evidence" value="ECO:0007669"/>
    <property type="project" value="TreeGrafter"/>
</dbReference>
<dbReference type="AlphaFoldDB" id="A0A7X2TC96"/>
<evidence type="ECO:0000313" key="9">
    <source>
        <dbReference type="EMBL" id="MSS36714.1"/>
    </source>
</evidence>
<keyword evidence="4 8" id="KW-0808">Transferase</keyword>
<evidence type="ECO:0000256" key="5">
    <source>
        <dbReference type="ARBA" id="ARBA00022691"/>
    </source>
</evidence>
<evidence type="ECO:0000256" key="6">
    <source>
        <dbReference type="ARBA" id="ARBA00047942"/>
    </source>
</evidence>
<dbReference type="Pfam" id="PF02086">
    <property type="entry name" value="MethyltransfD12"/>
    <property type="match status" value="1"/>
</dbReference>
<feature type="binding site" evidence="7">
    <location>
        <position position="58"/>
    </location>
    <ligand>
        <name>S-adenosyl-L-methionine</name>
        <dbReference type="ChEBI" id="CHEBI:59789"/>
    </ligand>
</feature>
<dbReference type="EC" id="2.1.1.72" evidence="2 8"/>
<dbReference type="PROSITE" id="PS00092">
    <property type="entry name" value="N6_MTASE"/>
    <property type="match status" value="1"/>
</dbReference>
<sequence>MARKNPFVLPILKWVGGKRQLLDSIEPLIPKCSTYYEPFIGGGAVLFSRQPDKAVINDSNRELINVYLTIKEEPEALIEKLNEHKEKNSEAYFYRIRALDRDKKVFERMTNVERAARSIYLNKTCYNGLFRVNSSGEFNSPWGRYKNPNITNETTINALHSYFNKADIIIKCGDYKAALKGIRKGAFVYLDPPYMPISSSASFTGYTAGGFGEKEQIVLKEQCDALNAKGVQFLLSNSSCPFIEDLYKDYIIEHVNAKRAINANPEKRGDIKEVLVRNYELDG</sequence>
<dbReference type="InterPro" id="IPR023095">
    <property type="entry name" value="Ade_MeTrfase_dom_2"/>
</dbReference>
<keyword evidence="10" id="KW-1185">Reference proteome</keyword>
<name>A0A7X2TC96_9CLOT</name>
<keyword evidence="5 8" id="KW-0949">S-adenosyl-L-methionine</keyword>
<dbReference type="GO" id="GO:0032259">
    <property type="term" value="P:methylation"/>
    <property type="evidence" value="ECO:0007669"/>
    <property type="project" value="UniProtKB-KW"/>
</dbReference>
<dbReference type="PANTHER" id="PTHR30481:SF3">
    <property type="entry name" value="DNA ADENINE METHYLASE"/>
    <property type="match status" value="1"/>
</dbReference>
<dbReference type="GO" id="GO:0009307">
    <property type="term" value="P:DNA restriction-modification system"/>
    <property type="evidence" value="ECO:0007669"/>
    <property type="project" value="InterPro"/>
</dbReference>
<dbReference type="GO" id="GO:0043565">
    <property type="term" value="F:sequence-specific DNA binding"/>
    <property type="evidence" value="ECO:0007669"/>
    <property type="project" value="TreeGrafter"/>
</dbReference>
<reference evidence="9 10" key="1">
    <citation type="submission" date="2019-08" db="EMBL/GenBank/DDBJ databases">
        <title>In-depth cultivation of the pig gut microbiome towards novel bacterial diversity and tailored functional studies.</title>
        <authorList>
            <person name="Wylensek D."/>
            <person name="Hitch T.C.A."/>
            <person name="Clavel T."/>
        </authorList>
    </citation>
    <scope>NUCLEOTIDE SEQUENCE [LARGE SCALE GENOMIC DNA]</scope>
    <source>
        <strain evidence="9 10">WCA-389-WT-23D1</strain>
    </source>
</reference>
<dbReference type="NCBIfam" id="TIGR00571">
    <property type="entry name" value="dam"/>
    <property type="match status" value="1"/>
</dbReference>
<evidence type="ECO:0000256" key="3">
    <source>
        <dbReference type="ARBA" id="ARBA00022603"/>
    </source>
</evidence>
<evidence type="ECO:0000256" key="7">
    <source>
        <dbReference type="PIRSR" id="PIRSR000398-1"/>
    </source>
</evidence>
<feature type="binding site" evidence="7">
    <location>
        <position position="191"/>
    </location>
    <ligand>
        <name>S-adenosyl-L-methionine</name>
        <dbReference type="ChEBI" id="CHEBI:59789"/>
    </ligand>
</feature>
<evidence type="ECO:0000256" key="1">
    <source>
        <dbReference type="ARBA" id="ARBA00006594"/>
    </source>
</evidence>
<organism evidence="9 10">
    <name type="scientific">Clostridium porci</name>
    <dbReference type="NCBI Taxonomy" id="2605778"/>
    <lineage>
        <taxon>Bacteria</taxon>
        <taxon>Bacillati</taxon>
        <taxon>Bacillota</taxon>
        <taxon>Clostridia</taxon>
        <taxon>Eubacteriales</taxon>
        <taxon>Clostridiaceae</taxon>
        <taxon>Clostridium</taxon>
    </lineage>
</organism>
<dbReference type="SUPFAM" id="SSF53335">
    <property type="entry name" value="S-adenosyl-L-methionine-dependent methyltransferases"/>
    <property type="match status" value="1"/>
</dbReference>
<evidence type="ECO:0000256" key="8">
    <source>
        <dbReference type="RuleBase" id="RU361257"/>
    </source>
</evidence>
<accession>A0A7X2TC96</accession>
<dbReference type="EMBL" id="VUMD01000007">
    <property type="protein sequence ID" value="MSS36714.1"/>
    <property type="molecule type" value="Genomic_DNA"/>
</dbReference>
<dbReference type="PRINTS" id="PR00505">
    <property type="entry name" value="D12N6MTFRASE"/>
</dbReference>
<comment type="caution">
    <text evidence="9">The sequence shown here is derived from an EMBL/GenBank/DDBJ whole genome shotgun (WGS) entry which is preliminary data.</text>
</comment>
<dbReference type="Gene3D" id="3.40.50.150">
    <property type="entry name" value="Vaccinia Virus protein VP39"/>
    <property type="match status" value="1"/>
</dbReference>
<keyword evidence="3 8" id="KW-0489">Methyltransferase</keyword>
<comment type="catalytic activity">
    <reaction evidence="6 8">
        <text>a 2'-deoxyadenosine in DNA + S-adenosyl-L-methionine = an N(6)-methyl-2'-deoxyadenosine in DNA + S-adenosyl-L-homocysteine + H(+)</text>
        <dbReference type="Rhea" id="RHEA:15197"/>
        <dbReference type="Rhea" id="RHEA-COMP:12418"/>
        <dbReference type="Rhea" id="RHEA-COMP:12419"/>
        <dbReference type="ChEBI" id="CHEBI:15378"/>
        <dbReference type="ChEBI" id="CHEBI:57856"/>
        <dbReference type="ChEBI" id="CHEBI:59789"/>
        <dbReference type="ChEBI" id="CHEBI:90615"/>
        <dbReference type="ChEBI" id="CHEBI:90616"/>
        <dbReference type="EC" id="2.1.1.72"/>
    </reaction>
</comment>
<dbReference type="GO" id="GO:0006298">
    <property type="term" value="P:mismatch repair"/>
    <property type="evidence" value="ECO:0007669"/>
    <property type="project" value="TreeGrafter"/>
</dbReference>
<dbReference type="InterPro" id="IPR012263">
    <property type="entry name" value="M_m6A_EcoRV"/>
</dbReference>
<dbReference type="PANTHER" id="PTHR30481">
    <property type="entry name" value="DNA ADENINE METHYLASE"/>
    <property type="match status" value="1"/>
</dbReference>
<dbReference type="Proteomes" id="UP000429958">
    <property type="component" value="Unassembled WGS sequence"/>
</dbReference>
<dbReference type="Gene3D" id="1.10.1020.10">
    <property type="entry name" value="Adenine-specific Methyltransferase, Domain 2"/>
    <property type="match status" value="1"/>
</dbReference>
<dbReference type="InterPro" id="IPR002052">
    <property type="entry name" value="DNA_methylase_N6_adenine_CS"/>
</dbReference>
<gene>
    <name evidence="9" type="ORF">FYJ39_09070</name>
</gene>
<evidence type="ECO:0000256" key="4">
    <source>
        <dbReference type="ARBA" id="ARBA00022679"/>
    </source>
</evidence>
<dbReference type="InterPro" id="IPR012327">
    <property type="entry name" value="MeTrfase_D12"/>
</dbReference>
<dbReference type="PIRSF" id="PIRSF000398">
    <property type="entry name" value="M_m6A_EcoRV"/>
    <property type="match status" value="1"/>
</dbReference>